<reference evidence="3" key="1">
    <citation type="journal article" date="2020" name="mSystems">
        <title>Genome- and Community-Level Interaction Insights into Carbon Utilization and Element Cycling Functions of Hydrothermarchaeota in Hydrothermal Sediment.</title>
        <authorList>
            <person name="Zhou Z."/>
            <person name="Liu Y."/>
            <person name="Xu W."/>
            <person name="Pan J."/>
            <person name="Luo Z.H."/>
            <person name="Li M."/>
        </authorList>
    </citation>
    <scope>NUCLEOTIDE SEQUENCE [LARGE SCALE GENOMIC DNA]</scope>
    <source>
        <strain evidence="3">HyVt-633</strain>
    </source>
</reference>
<dbReference type="Gene3D" id="3.10.310.50">
    <property type="match status" value="1"/>
</dbReference>
<name>A0A7C5HSK6_9CHLB</name>
<comment type="caution">
    <text evidence="3">The sequence shown here is derived from an EMBL/GenBank/DDBJ whole genome shotgun (WGS) entry which is preliminary data.</text>
</comment>
<organism evidence="3">
    <name type="scientific">Chlorobaculum parvum</name>
    <dbReference type="NCBI Taxonomy" id="274539"/>
    <lineage>
        <taxon>Bacteria</taxon>
        <taxon>Pseudomonadati</taxon>
        <taxon>Chlorobiota</taxon>
        <taxon>Chlorobiia</taxon>
        <taxon>Chlorobiales</taxon>
        <taxon>Chlorobiaceae</taxon>
        <taxon>Chlorobaculum</taxon>
    </lineage>
</organism>
<dbReference type="InterPro" id="IPR007621">
    <property type="entry name" value="TPM_dom"/>
</dbReference>
<dbReference type="PANTHER" id="PTHR30373">
    <property type="entry name" value="UPF0603 PROTEIN YGCG"/>
    <property type="match status" value="1"/>
</dbReference>
<keyword evidence="1" id="KW-0732">Signal</keyword>
<accession>A0A7C5HSK6</accession>
<gene>
    <name evidence="3" type="ORF">ENL07_09780</name>
</gene>
<dbReference type="PANTHER" id="PTHR30373:SF2">
    <property type="entry name" value="UPF0603 PROTEIN YGCG"/>
    <property type="match status" value="1"/>
</dbReference>
<proteinExistence type="predicted"/>
<sequence length="232" mass="23930">MLALLALLVTTPLLADFPPVPALKGRVNDYAGMISPQAQAQIERKLAALEAEDGTQIAVLTVPSLKGEPIEMYSIRVADAWKIGEKGRDNGVLLIVSKGDRKVRIEVGYGLEGRLTDLESGRIIRGVIQPAFAGGQFDAGFIGAADALVTAVKGEYKGNPSAKAKKGDKPSVPLVFIILAVLYFYLRQFGGRHHGGPYVSGGFGPGGGIFTSGGGFGGGGGGFGGGGASGDW</sequence>
<dbReference type="Proteomes" id="UP000886058">
    <property type="component" value="Unassembled WGS sequence"/>
</dbReference>
<dbReference type="Pfam" id="PF04536">
    <property type="entry name" value="TPM_phosphatase"/>
    <property type="match status" value="1"/>
</dbReference>
<dbReference type="EMBL" id="DRSQ01000212">
    <property type="protein sequence ID" value="HHE32886.1"/>
    <property type="molecule type" value="Genomic_DNA"/>
</dbReference>
<evidence type="ECO:0000259" key="2">
    <source>
        <dbReference type="Pfam" id="PF04536"/>
    </source>
</evidence>
<feature type="domain" description="TPM" evidence="2">
    <location>
        <begin position="27"/>
        <end position="150"/>
    </location>
</feature>
<protein>
    <recommendedName>
        <fullName evidence="2">TPM domain-containing protein</fullName>
    </recommendedName>
</protein>
<evidence type="ECO:0000256" key="1">
    <source>
        <dbReference type="SAM" id="SignalP"/>
    </source>
</evidence>
<dbReference type="AlphaFoldDB" id="A0A7C5HSK6"/>
<feature type="chain" id="PRO_5028211834" description="TPM domain-containing protein" evidence="1">
    <location>
        <begin position="16"/>
        <end position="232"/>
    </location>
</feature>
<evidence type="ECO:0000313" key="3">
    <source>
        <dbReference type="EMBL" id="HHE32886.1"/>
    </source>
</evidence>
<feature type="signal peptide" evidence="1">
    <location>
        <begin position="1"/>
        <end position="15"/>
    </location>
</feature>